<comment type="caution">
    <text evidence="2">The sequence shown here is derived from an EMBL/GenBank/DDBJ whole genome shotgun (WGS) entry which is preliminary data.</text>
</comment>
<evidence type="ECO:0000313" key="3">
    <source>
        <dbReference type="Proteomes" id="UP000094795"/>
    </source>
</evidence>
<gene>
    <name evidence="2" type="ORF">AWJ14_00440</name>
</gene>
<sequence length="278" mass="29409">MSMRRTVIFWIALIVVAAATALLAWHGPRRDRATGTGEAPPMTAAVRPDICSETTFEGARAILCVVDPADHATRLVYRGESGKPHGRVRSAVAALAAEGRTPVLAMNAGMYHADMTPVGLYVEDGVELSPLNTGGGFGNFYLKPNGVFFLRADGSAGVMETEAYREAGIAPAFATQSGPMLVIGGEIHPRILPDGTTRYIRNGVGVRADGKLVFAITRDPVSFGAFARLFRDVAQCPDALFFDGSVSSLAWGTDMEIDPGEPAGPIVAVFEKPSSPES</sequence>
<proteinExistence type="predicted"/>
<dbReference type="EMBL" id="LQZT01000004">
    <property type="protein sequence ID" value="OCW58731.1"/>
    <property type="molecule type" value="Genomic_DNA"/>
</dbReference>
<dbReference type="InterPro" id="IPR018711">
    <property type="entry name" value="NAGPA"/>
</dbReference>
<reference evidence="2 3" key="1">
    <citation type="submission" date="2015-12" db="EMBL/GenBank/DDBJ databases">
        <authorList>
            <person name="Shamseldin A."/>
            <person name="Moawad H."/>
            <person name="Abd El-Rahim W.M."/>
            <person name="Sadowsky M.J."/>
        </authorList>
    </citation>
    <scope>NUCLEOTIDE SEQUENCE [LARGE SCALE GENOMIC DNA]</scope>
    <source>
        <strain evidence="2 3">JC234</strain>
    </source>
</reference>
<evidence type="ECO:0000259" key="1">
    <source>
        <dbReference type="Pfam" id="PF09992"/>
    </source>
</evidence>
<evidence type="ECO:0000313" key="2">
    <source>
        <dbReference type="EMBL" id="OCW58731.1"/>
    </source>
</evidence>
<dbReference type="STRING" id="1480615.AWJ14_00440"/>
<dbReference type="AlphaFoldDB" id="A0A1C1YYY5"/>
<organism evidence="2 3">
    <name type="scientific">Hoeflea olei</name>
    <dbReference type="NCBI Taxonomy" id="1480615"/>
    <lineage>
        <taxon>Bacteria</taxon>
        <taxon>Pseudomonadati</taxon>
        <taxon>Pseudomonadota</taxon>
        <taxon>Alphaproteobacteria</taxon>
        <taxon>Hyphomicrobiales</taxon>
        <taxon>Rhizobiaceae</taxon>
        <taxon>Hoeflea</taxon>
    </lineage>
</organism>
<protein>
    <recommendedName>
        <fullName evidence="1">Phosphodiester glycosidase domain-containing protein</fullName>
    </recommendedName>
</protein>
<feature type="domain" description="Phosphodiester glycosidase" evidence="1">
    <location>
        <begin position="103"/>
        <end position="251"/>
    </location>
</feature>
<name>A0A1C1YYY5_9HYPH</name>
<dbReference type="Proteomes" id="UP000094795">
    <property type="component" value="Unassembled WGS sequence"/>
</dbReference>
<dbReference type="Pfam" id="PF09992">
    <property type="entry name" value="NAGPA"/>
    <property type="match status" value="1"/>
</dbReference>
<keyword evidence="3" id="KW-1185">Reference proteome</keyword>
<accession>A0A1C1YYY5</accession>